<dbReference type="CDD" id="cd00590">
    <property type="entry name" value="RRM_SF"/>
    <property type="match status" value="1"/>
</dbReference>
<dbReference type="SUPFAM" id="SSF54928">
    <property type="entry name" value="RNA-binding domain, RBD"/>
    <property type="match status" value="1"/>
</dbReference>
<evidence type="ECO:0000313" key="6">
    <source>
        <dbReference type="Proteomes" id="UP000007800"/>
    </source>
</evidence>
<dbReference type="GeneID" id="9063540"/>
<accession>C5KGA9</accession>
<evidence type="ECO:0000256" key="2">
    <source>
        <dbReference type="SAM" id="MobiDB-lite"/>
    </source>
</evidence>
<sequence>MDVLELLGEKEEGIPVEAATKAITPADATQTSENVGETKKRKRNRERRQKEGAAKRSKGAEGESVQRAPKKIDKDKAARSVFLNNLPVEASSEWIKTTVLGVLPEGSNDPAVIERVYIGRDRKYPTRCAGWANVTFTSEGVAKDAVEKLNYTMLDCEALLREAEDKEQNMAATVGKEGGSVNKRSGGHGPKGVRVTRRCLYATSGLARLDAKGDHASKSTASQFRLPPELIEELKELVREHGLSDSPAGRLADSYRRTFGKRAPVQEYGFKNFVTALGSIPGVSTWEEKPQQIWFSWDTEEANDELSPPPRSLGPAAADATVHNDEHFNEERKYIDRGYLALWTKLIDSMKIDN</sequence>
<feature type="domain" description="RRM" evidence="3">
    <location>
        <begin position="79"/>
        <end position="166"/>
    </location>
</feature>
<dbReference type="OMA" id="GLLCHEL"/>
<feature type="region of interest" description="Disordered" evidence="2">
    <location>
        <begin position="15"/>
        <end position="72"/>
    </location>
</feature>
<evidence type="ECO:0000259" key="3">
    <source>
        <dbReference type="PROSITE" id="PS50102"/>
    </source>
</evidence>
<name>C5KGA9_PERM5</name>
<dbReference type="AlphaFoldDB" id="C5KGA9"/>
<proteinExistence type="predicted"/>
<keyword evidence="6" id="KW-1185">Reference proteome</keyword>
<dbReference type="EMBL" id="GG672918">
    <property type="protein sequence ID" value="EER16465.1"/>
    <property type="molecule type" value="Genomic_DNA"/>
</dbReference>
<dbReference type="RefSeq" id="XP_002784669.1">
    <property type="nucleotide sequence ID" value="XM_002784623.1"/>
</dbReference>
<dbReference type="InterPro" id="IPR035979">
    <property type="entry name" value="RBD_domain_sf"/>
</dbReference>
<dbReference type="Proteomes" id="UP000007800">
    <property type="component" value="Unassembled WGS sequence"/>
</dbReference>
<feature type="compositionally biased region" description="Basic and acidic residues" evidence="2">
    <location>
        <begin position="48"/>
        <end position="61"/>
    </location>
</feature>
<dbReference type="InterPro" id="IPR041966">
    <property type="entry name" value="LOTUS-like"/>
</dbReference>
<evidence type="ECO:0000259" key="4">
    <source>
        <dbReference type="PROSITE" id="PS51644"/>
    </source>
</evidence>
<gene>
    <name evidence="5" type="ORF">Pmar_PMAR021063</name>
</gene>
<feature type="domain" description="HTH OST-type" evidence="4">
    <location>
        <begin position="226"/>
        <end position="300"/>
    </location>
</feature>
<dbReference type="Gene3D" id="3.30.420.610">
    <property type="entry name" value="LOTUS domain-like"/>
    <property type="match status" value="1"/>
</dbReference>
<dbReference type="Gene3D" id="3.30.70.330">
    <property type="match status" value="1"/>
</dbReference>
<reference evidence="5 6" key="1">
    <citation type="submission" date="2008-07" db="EMBL/GenBank/DDBJ databases">
        <authorList>
            <person name="El-Sayed N."/>
            <person name="Caler E."/>
            <person name="Inman J."/>
            <person name="Amedeo P."/>
            <person name="Hass B."/>
            <person name="Wortman J."/>
        </authorList>
    </citation>
    <scope>NUCLEOTIDE SEQUENCE [LARGE SCALE GENOMIC DNA]</scope>
    <source>
        <strain evidence="6">ATCC 50983 / TXsc</strain>
    </source>
</reference>
<dbReference type="GO" id="GO:0003723">
    <property type="term" value="F:RNA binding"/>
    <property type="evidence" value="ECO:0007669"/>
    <property type="project" value="UniProtKB-UniRule"/>
</dbReference>
<dbReference type="InterPro" id="IPR025605">
    <property type="entry name" value="OST-HTH/LOTUS_dom"/>
</dbReference>
<protein>
    <recommendedName>
        <fullName evidence="7">RRM domain-containing protein</fullName>
    </recommendedName>
</protein>
<evidence type="ECO:0000313" key="5">
    <source>
        <dbReference type="EMBL" id="EER16465.1"/>
    </source>
</evidence>
<organism evidence="6">
    <name type="scientific">Perkinsus marinus (strain ATCC 50983 / TXsc)</name>
    <dbReference type="NCBI Taxonomy" id="423536"/>
    <lineage>
        <taxon>Eukaryota</taxon>
        <taxon>Sar</taxon>
        <taxon>Alveolata</taxon>
        <taxon>Perkinsozoa</taxon>
        <taxon>Perkinsea</taxon>
        <taxon>Perkinsida</taxon>
        <taxon>Perkinsidae</taxon>
        <taxon>Perkinsus</taxon>
    </lineage>
</organism>
<dbReference type="InterPro" id="IPR000504">
    <property type="entry name" value="RRM_dom"/>
</dbReference>
<dbReference type="CDD" id="cd08824">
    <property type="entry name" value="LOTUS"/>
    <property type="match status" value="1"/>
</dbReference>
<evidence type="ECO:0008006" key="7">
    <source>
        <dbReference type="Google" id="ProtNLM"/>
    </source>
</evidence>
<dbReference type="PROSITE" id="PS51644">
    <property type="entry name" value="HTH_OST"/>
    <property type="match status" value="1"/>
</dbReference>
<keyword evidence="1" id="KW-0694">RNA-binding</keyword>
<dbReference type="InterPro" id="IPR012677">
    <property type="entry name" value="Nucleotide-bd_a/b_plait_sf"/>
</dbReference>
<dbReference type="InParanoid" id="C5KGA9"/>
<evidence type="ECO:0000256" key="1">
    <source>
        <dbReference type="PROSITE-ProRule" id="PRU00176"/>
    </source>
</evidence>
<dbReference type="PROSITE" id="PS50102">
    <property type="entry name" value="RRM"/>
    <property type="match status" value="1"/>
</dbReference>